<evidence type="ECO:0000256" key="1">
    <source>
        <dbReference type="SAM" id="Coils"/>
    </source>
</evidence>
<feature type="coiled-coil region" evidence="1">
    <location>
        <begin position="378"/>
        <end position="447"/>
    </location>
</feature>
<comment type="caution">
    <text evidence="5">The sequence shown here is derived from an EMBL/GenBank/DDBJ whole genome shotgun (WGS) entry which is preliminary data.</text>
</comment>
<keyword evidence="1" id="KW-0175">Coiled coil</keyword>
<keyword evidence="3" id="KW-0812">Transmembrane</keyword>
<keyword evidence="3" id="KW-1133">Transmembrane helix</keyword>
<dbReference type="PANTHER" id="PTHR38731:SF1">
    <property type="entry name" value="FECR PROTEIN DOMAIN-CONTAINING PROTEIN"/>
    <property type="match status" value="1"/>
</dbReference>
<feature type="region of interest" description="Disordered" evidence="2">
    <location>
        <begin position="456"/>
        <end position="509"/>
    </location>
</feature>
<reference evidence="5" key="1">
    <citation type="submission" date="2019-10" db="EMBL/GenBank/DDBJ databases">
        <title>Description of Paenibacillus glebae sp. nov.</title>
        <authorList>
            <person name="Carlier A."/>
            <person name="Qi S."/>
        </authorList>
    </citation>
    <scope>NUCLEOTIDE SEQUENCE</scope>
    <source>
        <strain evidence="5">LMG 31456</strain>
    </source>
</reference>
<dbReference type="Pfam" id="PF04773">
    <property type="entry name" value="FecR"/>
    <property type="match status" value="1"/>
</dbReference>
<dbReference type="InterPro" id="IPR006860">
    <property type="entry name" value="FecR"/>
</dbReference>
<dbReference type="PANTHER" id="PTHR38731">
    <property type="entry name" value="LIPL45-RELATED LIPOPROTEIN-RELATED"/>
    <property type="match status" value="1"/>
</dbReference>
<evidence type="ECO:0000256" key="2">
    <source>
        <dbReference type="SAM" id="MobiDB-lite"/>
    </source>
</evidence>
<sequence length="733" mass="79102">MSNFALLIENYQITIKRVNNSLKMNDRDERRFNVGHSKRMRMDGKKSFLSLVVASCMVFSLLSTTLSKPVEAKSTRAAILVDVNGTVSVKKAGGSKSYTAYKDMSLNEGDVIITGASSSAVLKIADHDDEITISDNAEVSIAELSEQGAGKTSKIKSWAGSLWVKVKSLVSSEDEFEVETPTAVMGVRGTQLGISINPETGIMTVFLAAGKIDASTTTNNGQGGTQETANTILLPSQQLNLDSRDEVKDLNLKVDIIDIDAFIRAASPEVIKALILNKALIDKENQEFIAAKKQEIAENGESNTGDSSLTIKDQSTLDKVSQNLDNLIGNIAKAALAQNKISTAEMNALISEANKKIDDDQKKLDLNKVVPLDKTAGVDAEMERLKKAELEKLNAKKQAELEAKQRLEKEKLEKFKAALEAMEKEKKRIEEENKKAIEAAKQKAETEYLSKLSEEEKKRYEAEKNGSTGNEPAPTPTPSPTPSPSPNRPSTISVKPPVLVNPTANTTNTTGNVEVKLTAATGSNIEILNGDTVVATLPGKGELESIFSLPLQNGIYNLTARAESGGRYSTSVVIPTITVQIPDVLFTQASKDANTVTLQLSMANFPKAKEFYAVQAHLVYNNTLSYIGPKELTDTPNTVFDGADISAETLNQHIGNTQYELIYAASQFEASTSTAEINNITVVGTKALVSIPLTFSPNATGSTKVDLVYVKVVNKNGATVAEFTTPKSITVTK</sequence>
<dbReference type="Gene3D" id="2.60.120.1440">
    <property type="match status" value="1"/>
</dbReference>
<dbReference type="EMBL" id="WHOD01000128">
    <property type="protein sequence ID" value="NOU97925.1"/>
    <property type="molecule type" value="Genomic_DNA"/>
</dbReference>
<proteinExistence type="predicted"/>
<keyword evidence="3" id="KW-0472">Membrane</keyword>
<evidence type="ECO:0000259" key="4">
    <source>
        <dbReference type="Pfam" id="PF04773"/>
    </source>
</evidence>
<evidence type="ECO:0000313" key="5">
    <source>
        <dbReference type="EMBL" id="NOU97925.1"/>
    </source>
</evidence>
<feature type="compositionally biased region" description="Low complexity" evidence="2">
    <location>
        <begin position="488"/>
        <end position="509"/>
    </location>
</feature>
<evidence type="ECO:0000256" key="3">
    <source>
        <dbReference type="SAM" id="Phobius"/>
    </source>
</evidence>
<feature type="transmembrane region" description="Helical" evidence="3">
    <location>
        <begin position="48"/>
        <end position="66"/>
    </location>
</feature>
<feature type="domain" description="FecR protein" evidence="4">
    <location>
        <begin position="110"/>
        <end position="212"/>
    </location>
</feature>
<name>A0A972GXG0_9BACL</name>
<dbReference type="AlphaFoldDB" id="A0A972GXG0"/>
<organism evidence="5 6">
    <name type="scientific">Paenibacillus foliorum</name>
    <dbReference type="NCBI Taxonomy" id="2654974"/>
    <lineage>
        <taxon>Bacteria</taxon>
        <taxon>Bacillati</taxon>
        <taxon>Bacillota</taxon>
        <taxon>Bacilli</taxon>
        <taxon>Bacillales</taxon>
        <taxon>Paenibacillaceae</taxon>
        <taxon>Paenibacillus</taxon>
    </lineage>
</organism>
<protein>
    <recommendedName>
        <fullName evidence="4">FecR protein domain-containing protein</fullName>
    </recommendedName>
</protein>
<feature type="compositionally biased region" description="Pro residues" evidence="2">
    <location>
        <begin position="473"/>
        <end position="487"/>
    </location>
</feature>
<gene>
    <name evidence="5" type="ORF">GC093_32565</name>
</gene>
<dbReference type="Proteomes" id="UP000641588">
    <property type="component" value="Unassembled WGS sequence"/>
</dbReference>
<evidence type="ECO:0000313" key="6">
    <source>
        <dbReference type="Proteomes" id="UP000641588"/>
    </source>
</evidence>
<accession>A0A972GXG0</accession>
<keyword evidence="6" id="KW-1185">Reference proteome</keyword>